<dbReference type="InterPro" id="IPR015915">
    <property type="entry name" value="Kelch-typ_b-propeller"/>
</dbReference>
<dbReference type="SMART" id="SM00612">
    <property type="entry name" value="Kelch"/>
    <property type="match status" value="3"/>
</dbReference>
<name>A0A7S1W3A6_ALECA</name>
<dbReference type="Pfam" id="PF01344">
    <property type="entry name" value="Kelch_1"/>
    <property type="match status" value="1"/>
</dbReference>
<accession>A0A7S1W3A6</accession>
<evidence type="ECO:0000313" key="1">
    <source>
        <dbReference type="EMBL" id="CAD9146653.1"/>
    </source>
</evidence>
<dbReference type="SUPFAM" id="SSF117281">
    <property type="entry name" value="Kelch motif"/>
    <property type="match status" value="1"/>
</dbReference>
<proteinExistence type="predicted"/>
<sequence>MSVACSAEVFSPAAGTFEPLPRMAMQRWFHAAVATEGKVVVSGGIDPGKQFQGNAVEVYEPQSQSWVLSHAMWLTKVRAGHVAAVAAGKLYVVGGASRNVPGHASERSSQSFDLEALTWEQQLPMRVGRLGCCGAVLKMGPGAAE</sequence>
<gene>
    <name evidence="1" type="ORF">ACAT0790_LOCUS29679</name>
</gene>
<dbReference type="Gene3D" id="2.120.10.80">
    <property type="entry name" value="Kelch-type beta propeller"/>
    <property type="match status" value="1"/>
</dbReference>
<dbReference type="PANTHER" id="PTHR45632">
    <property type="entry name" value="LD33804P"/>
    <property type="match status" value="1"/>
</dbReference>
<reference evidence="1" key="1">
    <citation type="submission" date="2021-01" db="EMBL/GenBank/DDBJ databases">
        <authorList>
            <person name="Corre E."/>
            <person name="Pelletier E."/>
            <person name="Niang G."/>
            <person name="Scheremetjew M."/>
            <person name="Finn R."/>
            <person name="Kale V."/>
            <person name="Holt S."/>
            <person name="Cochrane G."/>
            <person name="Meng A."/>
            <person name="Brown T."/>
            <person name="Cohen L."/>
        </authorList>
    </citation>
    <scope>NUCLEOTIDE SEQUENCE</scope>
    <source>
        <strain evidence="1">OF101</strain>
    </source>
</reference>
<organism evidence="1">
    <name type="scientific">Alexandrium catenella</name>
    <name type="common">Red tide dinoflagellate</name>
    <name type="synonym">Gonyaulax catenella</name>
    <dbReference type="NCBI Taxonomy" id="2925"/>
    <lineage>
        <taxon>Eukaryota</taxon>
        <taxon>Sar</taxon>
        <taxon>Alveolata</taxon>
        <taxon>Dinophyceae</taxon>
        <taxon>Gonyaulacales</taxon>
        <taxon>Pyrocystaceae</taxon>
        <taxon>Alexandrium</taxon>
    </lineage>
</organism>
<protein>
    <submittedName>
        <fullName evidence="1">Uncharacterized protein</fullName>
    </submittedName>
</protein>
<dbReference type="PANTHER" id="PTHR45632:SF17">
    <property type="entry name" value="KELCH-LIKE PROTEIN 31"/>
    <property type="match status" value="1"/>
</dbReference>
<dbReference type="InterPro" id="IPR006652">
    <property type="entry name" value="Kelch_1"/>
</dbReference>
<dbReference type="EMBL" id="HBGE01049165">
    <property type="protein sequence ID" value="CAD9146653.1"/>
    <property type="molecule type" value="Transcribed_RNA"/>
</dbReference>
<dbReference type="AlphaFoldDB" id="A0A7S1W3A6"/>